<dbReference type="EMBL" id="JACJIB010000012">
    <property type="protein sequence ID" value="MBA8915912.1"/>
    <property type="molecule type" value="Genomic_DNA"/>
</dbReference>
<keyword evidence="2" id="KW-1185">Reference proteome</keyword>
<gene>
    <name evidence="1" type="ORF">HNR51_005029</name>
</gene>
<dbReference type="PANTHER" id="PTHR34235">
    <property type="entry name" value="SLR1203 PROTEIN-RELATED"/>
    <property type="match status" value="1"/>
</dbReference>
<dbReference type="Gene3D" id="1.20.1220.20">
    <property type="entry name" value="Uncharcterised protein PF01724"/>
    <property type="match status" value="1"/>
</dbReference>
<organism evidence="1 2">
    <name type="scientific">Methylorubrum thiocyanatum</name>
    <dbReference type="NCBI Taxonomy" id="47958"/>
    <lineage>
        <taxon>Bacteria</taxon>
        <taxon>Pseudomonadati</taxon>
        <taxon>Pseudomonadota</taxon>
        <taxon>Alphaproteobacteria</taxon>
        <taxon>Hyphomicrobiales</taxon>
        <taxon>Methylobacteriaceae</taxon>
        <taxon>Methylorubrum</taxon>
    </lineage>
</organism>
<dbReference type="InterPro" id="IPR002636">
    <property type="entry name" value="DUF29"/>
</dbReference>
<evidence type="ECO:0000313" key="1">
    <source>
        <dbReference type="EMBL" id="MBA8915912.1"/>
    </source>
</evidence>
<evidence type="ECO:0000313" key="2">
    <source>
        <dbReference type="Proteomes" id="UP000543554"/>
    </source>
</evidence>
<dbReference type="AlphaFoldDB" id="A0AA40VDF0"/>
<dbReference type="Proteomes" id="UP000543554">
    <property type="component" value="Unassembled WGS sequence"/>
</dbReference>
<protein>
    <recommendedName>
        <fullName evidence="3">DUF29 domain-containing protein</fullName>
    </recommendedName>
</protein>
<dbReference type="Pfam" id="PF01724">
    <property type="entry name" value="DUF29"/>
    <property type="match status" value="1"/>
</dbReference>
<accession>A0AA40VDF0</accession>
<comment type="caution">
    <text evidence="1">The sequence shown here is derived from an EMBL/GenBank/DDBJ whole genome shotgun (WGS) entry which is preliminary data.</text>
</comment>
<sequence length="161" mass="18262">MSAMKAAAVQTRSGTAYEDDFYTWTQEQGARLRAGDLSALDLANLAEEIESLGRSEFNSLVGAWRVILLHMLKFDHQPDKKTRSWAISIAAQRKEAEFILKDNPGLKRRLDEALERAYHGARLGASKETRLRLKRFPETCPYSLEDIRSRPFPVDPDDPIA</sequence>
<reference evidence="1 2" key="1">
    <citation type="submission" date="2020-08" db="EMBL/GenBank/DDBJ databases">
        <title>Genomic Encyclopedia of Type Strains, Phase IV (KMG-IV): sequencing the most valuable type-strain genomes for metagenomic binning, comparative biology and taxonomic classification.</title>
        <authorList>
            <person name="Goeker M."/>
        </authorList>
    </citation>
    <scope>NUCLEOTIDE SEQUENCE [LARGE SCALE GENOMIC DNA]</scope>
    <source>
        <strain evidence="1 2">DSM 11490</strain>
    </source>
</reference>
<evidence type="ECO:0008006" key="3">
    <source>
        <dbReference type="Google" id="ProtNLM"/>
    </source>
</evidence>
<dbReference type="RefSeq" id="WP_012454373.1">
    <property type="nucleotide sequence ID" value="NZ_BPRF01000011.1"/>
</dbReference>
<name>A0AA40VDF0_9HYPH</name>
<proteinExistence type="predicted"/>